<feature type="transmembrane region" description="Helical" evidence="1">
    <location>
        <begin position="6"/>
        <end position="27"/>
    </location>
</feature>
<evidence type="ECO:0000256" key="1">
    <source>
        <dbReference type="SAM" id="Phobius"/>
    </source>
</evidence>
<comment type="caution">
    <text evidence="2">The sequence shown here is derived from an EMBL/GenBank/DDBJ whole genome shotgun (WGS) entry which is preliminary data.</text>
</comment>
<keyword evidence="1" id="KW-0472">Membrane</keyword>
<evidence type="ECO:0000313" key="3">
    <source>
        <dbReference type="Proteomes" id="UP000266673"/>
    </source>
</evidence>
<reference evidence="2 3" key="1">
    <citation type="submission" date="2018-06" db="EMBL/GenBank/DDBJ databases">
        <title>Comparative genomics reveals the genomic features of Rhizophagus irregularis, R. cerebriforme, R. diaphanum and Gigaspora rosea, and their symbiotic lifestyle signature.</title>
        <authorList>
            <person name="Morin E."/>
            <person name="San Clemente H."/>
            <person name="Chen E.C.H."/>
            <person name="De La Providencia I."/>
            <person name="Hainaut M."/>
            <person name="Kuo A."/>
            <person name="Kohler A."/>
            <person name="Murat C."/>
            <person name="Tang N."/>
            <person name="Roy S."/>
            <person name="Loubradou J."/>
            <person name="Henrissat B."/>
            <person name="Grigoriev I.V."/>
            <person name="Corradi N."/>
            <person name="Roux C."/>
            <person name="Martin F.M."/>
        </authorList>
    </citation>
    <scope>NUCLEOTIDE SEQUENCE [LARGE SCALE GENOMIC DNA]</scope>
    <source>
        <strain evidence="2 3">DAOM 194757</strain>
    </source>
</reference>
<keyword evidence="3" id="KW-1185">Reference proteome</keyword>
<organism evidence="2 3">
    <name type="scientific">Gigaspora rosea</name>
    <dbReference type="NCBI Taxonomy" id="44941"/>
    <lineage>
        <taxon>Eukaryota</taxon>
        <taxon>Fungi</taxon>
        <taxon>Fungi incertae sedis</taxon>
        <taxon>Mucoromycota</taxon>
        <taxon>Glomeromycotina</taxon>
        <taxon>Glomeromycetes</taxon>
        <taxon>Diversisporales</taxon>
        <taxon>Gigasporaceae</taxon>
        <taxon>Gigaspora</taxon>
    </lineage>
</organism>
<keyword evidence="1" id="KW-1133">Transmembrane helix</keyword>
<name>A0A397W8Q9_9GLOM</name>
<gene>
    <name evidence="2" type="ORF">C2G38_2061143</name>
</gene>
<dbReference type="AlphaFoldDB" id="A0A397W8Q9"/>
<accession>A0A397W8Q9</accession>
<feature type="transmembrane region" description="Helical" evidence="1">
    <location>
        <begin position="47"/>
        <end position="72"/>
    </location>
</feature>
<sequence>MPYLDLYTNLRVLLSLFFFFYHSAIHLHDIHVHIPCLNLYSNMRVRVFPFLITFFFFSVANYTYLYTIHYLFRF</sequence>
<evidence type="ECO:0000313" key="2">
    <source>
        <dbReference type="EMBL" id="RIB27736.1"/>
    </source>
</evidence>
<keyword evidence="1" id="KW-0812">Transmembrane</keyword>
<feature type="non-terminal residue" evidence="2">
    <location>
        <position position="74"/>
    </location>
</feature>
<proteinExistence type="predicted"/>
<protein>
    <submittedName>
        <fullName evidence="2">Uncharacterized protein</fullName>
    </submittedName>
</protein>
<dbReference type="EMBL" id="QKWP01000089">
    <property type="protein sequence ID" value="RIB27736.1"/>
    <property type="molecule type" value="Genomic_DNA"/>
</dbReference>
<dbReference type="Proteomes" id="UP000266673">
    <property type="component" value="Unassembled WGS sequence"/>
</dbReference>